<evidence type="ECO:0000313" key="5">
    <source>
        <dbReference type="Proteomes" id="UP000295645"/>
    </source>
</evidence>
<accession>A0A4R3YPS7</accession>
<dbReference type="PANTHER" id="PTHR30537:SF5">
    <property type="entry name" value="HTH-TYPE TRANSCRIPTIONAL ACTIVATOR TTDR-RELATED"/>
    <property type="match status" value="1"/>
</dbReference>
<dbReference type="Pfam" id="PF03466">
    <property type="entry name" value="LysR_substrate"/>
    <property type="match status" value="1"/>
</dbReference>
<reference evidence="4 5" key="1">
    <citation type="submission" date="2019-03" db="EMBL/GenBank/DDBJ databases">
        <title>Above-ground endophytic microbial communities from plants in different locations in the United States.</title>
        <authorList>
            <person name="Frank C."/>
        </authorList>
    </citation>
    <scope>NUCLEOTIDE SEQUENCE [LARGE SCALE GENOMIC DNA]</scope>
    <source>
        <strain evidence="4 5">LP_13_YM</strain>
    </source>
</reference>
<keyword evidence="5" id="KW-1185">Reference proteome</keyword>
<dbReference type="InterPro" id="IPR058163">
    <property type="entry name" value="LysR-type_TF_proteobact-type"/>
</dbReference>
<dbReference type="GO" id="GO:0003700">
    <property type="term" value="F:DNA-binding transcription factor activity"/>
    <property type="evidence" value="ECO:0007669"/>
    <property type="project" value="TreeGrafter"/>
</dbReference>
<keyword evidence="2" id="KW-0472">Membrane</keyword>
<dbReference type="AlphaFoldDB" id="A0A4R3YPS7"/>
<dbReference type="PANTHER" id="PTHR30537">
    <property type="entry name" value="HTH-TYPE TRANSCRIPTIONAL REGULATOR"/>
    <property type="match status" value="1"/>
</dbReference>
<name>A0A4R3YPS7_9GAMM</name>
<dbReference type="GO" id="GO:0006351">
    <property type="term" value="P:DNA-templated transcription"/>
    <property type="evidence" value="ECO:0007669"/>
    <property type="project" value="TreeGrafter"/>
</dbReference>
<sequence length="74" mass="7856">MAATHGAGIVLLPEALLADDFATGCLLPVLPAWALMPSPMYLIYAQDRRPTAKLRSVIDFMLGRFGVPIGDGDG</sequence>
<dbReference type="InterPro" id="IPR005119">
    <property type="entry name" value="LysR_subst-bd"/>
</dbReference>
<keyword evidence="2" id="KW-1133">Transmembrane helix</keyword>
<dbReference type="EMBL" id="SMCS01000005">
    <property type="protein sequence ID" value="TCV93174.1"/>
    <property type="molecule type" value="Genomic_DNA"/>
</dbReference>
<dbReference type="Gene3D" id="3.40.190.290">
    <property type="match status" value="1"/>
</dbReference>
<feature type="transmembrane region" description="Helical" evidence="2">
    <location>
        <begin position="21"/>
        <end position="44"/>
    </location>
</feature>
<comment type="similarity">
    <text evidence="1">Belongs to the LysR transcriptional regulatory family.</text>
</comment>
<proteinExistence type="inferred from homology"/>
<evidence type="ECO:0000256" key="2">
    <source>
        <dbReference type="SAM" id="Phobius"/>
    </source>
</evidence>
<evidence type="ECO:0000259" key="3">
    <source>
        <dbReference type="Pfam" id="PF03466"/>
    </source>
</evidence>
<dbReference type="Proteomes" id="UP000295645">
    <property type="component" value="Unassembled WGS sequence"/>
</dbReference>
<gene>
    <name evidence="4" type="ORF">EC912_10534</name>
</gene>
<dbReference type="SUPFAM" id="SSF53850">
    <property type="entry name" value="Periplasmic binding protein-like II"/>
    <property type="match status" value="1"/>
</dbReference>
<evidence type="ECO:0000313" key="4">
    <source>
        <dbReference type="EMBL" id="TCV93174.1"/>
    </source>
</evidence>
<keyword evidence="2" id="KW-0812">Transmembrane</keyword>
<protein>
    <submittedName>
        <fullName evidence="4">LysR substrate binding domain-containing protein</fullName>
    </submittedName>
</protein>
<dbReference type="RefSeq" id="WP_243649267.1">
    <property type="nucleotide sequence ID" value="NZ_SMCS01000005.1"/>
</dbReference>
<comment type="caution">
    <text evidence="4">The sequence shown here is derived from an EMBL/GenBank/DDBJ whole genome shotgun (WGS) entry which is preliminary data.</text>
</comment>
<organism evidence="4 5">
    <name type="scientific">Luteibacter rhizovicinus</name>
    <dbReference type="NCBI Taxonomy" id="242606"/>
    <lineage>
        <taxon>Bacteria</taxon>
        <taxon>Pseudomonadati</taxon>
        <taxon>Pseudomonadota</taxon>
        <taxon>Gammaproteobacteria</taxon>
        <taxon>Lysobacterales</taxon>
        <taxon>Rhodanobacteraceae</taxon>
        <taxon>Luteibacter</taxon>
    </lineage>
</organism>
<dbReference type="GO" id="GO:0043565">
    <property type="term" value="F:sequence-specific DNA binding"/>
    <property type="evidence" value="ECO:0007669"/>
    <property type="project" value="TreeGrafter"/>
</dbReference>
<feature type="domain" description="LysR substrate-binding" evidence="3">
    <location>
        <begin position="2"/>
        <end position="64"/>
    </location>
</feature>
<evidence type="ECO:0000256" key="1">
    <source>
        <dbReference type="ARBA" id="ARBA00009437"/>
    </source>
</evidence>